<dbReference type="KEGG" id="avi:Avi_1686"/>
<organism evidence="1 2">
    <name type="scientific">Allorhizobium ampelinum (strain ATCC BAA-846 / DSM 112012 / S4)</name>
    <name type="common">Agrobacterium vitis (strain S4)</name>
    <dbReference type="NCBI Taxonomy" id="311402"/>
    <lineage>
        <taxon>Bacteria</taxon>
        <taxon>Pseudomonadati</taxon>
        <taxon>Pseudomonadota</taxon>
        <taxon>Alphaproteobacteria</taxon>
        <taxon>Hyphomicrobiales</taxon>
        <taxon>Rhizobiaceae</taxon>
        <taxon>Rhizobium/Agrobacterium group</taxon>
        <taxon>Allorhizobium</taxon>
        <taxon>Allorhizobium ampelinum</taxon>
    </lineage>
</organism>
<evidence type="ECO:0000313" key="1">
    <source>
        <dbReference type="EMBL" id="ACM36208.1"/>
    </source>
</evidence>
<dbReference type="Proteomes" id="UP000001596">
    <property type="component" value="Chromosome 1"/>
</dbReference>
<evidence type="ECO:0000313" key="2">
    <source>
        <dbReference type="Proteomes" id="UP000001596"/>
    </source>
</evidence>
<sequence>MLFDGDIPMNPMIRLGFCVAISLWGSSALAIERYNSTTLACENVRQILRDQGAAVLRYPSKRVPGMALYDRYVRNTNSCSPGEYAERATVPTRDNPACPVLNCKPVDNLQDGFIRFVPHYSL</sequence>
<dbReference type="eggNOG" id="ENOG5033P9B">
    <property type="taxonomic scope" value="Bacteria"/>
</dbReference>
<protein>
    <submittedName>
        <fullName evidence="1">Uncharacterized protein</fullName>
    </submittedName>
</protein>
<name>B9JVC8_ALLAM</name>
<gene>
    <name evidence="1" type="ordered locus">Avi_1686</name>
</gene>
<accession>B9JVC8</accession>
<dbReference type="HOGENOM" id="CLU_152495_0_1_5"/>
<keyword evidence="2" id="KW-1185">Reference proteome</keyword>
<reference evidence="1 2" key="1">
    <citation type="journal article" date="2009" name="J. Bacteriol.">
        <title>Genome sequences of three Agrobacterium biovars help elucidate the evolution of multichromosome genomes in bacteria.</title>
        <authorList>
            <person name="Slater S.C."/>
            <person name="Goldman B.S."/>
            <person name="Goodner B."/>
            <person name="Setubal J.C."/>
            <person name="Farrand S.K."/>
            <person name="Nester E.W."/>
            <person name="Burr T.J."/>
            <person name="Banta L."/>
            <person name="Dickerman A.W."/>
            <person name="Paulsen I."/>
            <person name="Otten L."/>
            <person name="Suen G."/>
            <person name="Welch R."/>
            <person name="Almeida N.F."/>
            <person name="Arnold F."/>
            <person name="Burton O.T."/>
            <person name="Du Z."/>
            <person name="Ewing A."/>
            <person name="Godsy E."/>
            <person name="Heisel S."/>
            <person name="Houmiel K.L."/>
            <person name="Jhaveri J."/>
            <person name="Lu J."/>
            <person name="Miller N.M."/>
            <person name="Norton S."/>
            <person name="Chen Q."/>
            <person name="Phoolcharoen W."/>
            <person name="Ohlin V."/>
            <person name="Ondrusek D."/>
            <person name="Pride N."/>
            <person name="Stricklin S.L."/>
            <person name="Sun J."/>
            <person name="Wheeler C."/>
            <person name="Wilson L."/>
            <person name="Zhu H."/>
            <person name="Wood D.W."/>
        </authorList>
    </citation>
    <scope>NUCLEOTIDE SEQUENCE [LARGE SCALE GENOMIC DNA]</scope>
    <source>
        <strain evidence="2">S4 / ATCC BAA-846</strain>
    </source>
</reference>
<proteinExistence type="predicted"/>
<dbReference type="AlphaFoldDB" id="B9JVC8"/>
<dbReference type="EMBL" id="CP000633">
    <property type="protein sequence ID" value="ACM36208.1"/>
    <property type="molecule type" value="Genomic_DNA"/>
</dbReference>